<feature type="region of interest" description="Disordered" evidence="1">
    <location>
        <begin position="1"/>
        <end position="24"/>
    </location>
</feature>
<comment type="caution">
    <text evidence="2">The sequence shown here is derived from an EMBL/GenBank/DDBJ whole genome shotgun (WGS) entry which is preliminary data.</text>
</comment>
<name>A0AAV4MFL2_CAEEX</name>
<dbReference type="AlphaFoldDB" id="A0AAV4MFL2"/>
<protein>
    <submittedName>
        <fullName evidence="2">Uncharacterized protein</fullName>
    </submittedName>
</protein>
<accession>A0AAV4MFL2</accession>
<sequence>MHAHPSINKTEKEERNNKKGRFPNCISNPISELGLRAAPQIQKFSFRDAAFGKYIPLIQGGTPFVTKVTRPLPVPWGLMIGNENRRGVGEGGKDDPFQE</sequence>
<keyword evidence="3" id="KW-1185">Reference proteome</keyword>
<feature type="compositionally biased region" description="Basic and acidic residues" evidence="1">
    <location>
        <begin position="83"/>
        <end position="99"/>
    </location>
</feature>
<proteinExistence type="predicted"/>
<gene>
    <name evidence="2" type="ORF">CEXT_632761</name>
</gene>
<evidence type="ECO:0000256" key="1">
    <source>
        <dbReference type="SAM" id="MobiDB-lite"/>
    </source>
</evidence>
<dbReference type="Proteomes" id="UP001054945">
    <property type="component" value="Unassembled WGS sequence"/>
</dbReference>
<feature type="region of interest" description="Disordered" evidence="1">
    <location>
        <begin position="80"/>
        <end position="99"/>
    </location>
</feature>
<reference evidence="2 3" key="1">
    <citation type="submission" date="2021-06" db="EMBL/GenBank/DDBJ databases">
        <title>Caerostris extrusa draft genome.</title>
        <authorList>
            <person name="Kono N."/>
            <person name="Arakawa K."/>
        </authorList>
    </citation>
    <scope>NUCLEOTIDE SEQUENCE [LARGE SCALE GENOMIC DNA]</scope>
</reference>
<organism evidence="2 3">
    <name type="scientific">Caerostris extrusa</name>
    <name type="common">Bark spider</name>
    <name type="synonym">Caerostris bankana</name>
    <dbReference type="NCBI Taxonomy" id="172846"/>
    <lineage>
        <taxon>Eukaryota</taxon>
        <taxon>Metazoa</taxon>
        <taxon>Ecdysozoa</taxon>
        <taxon>Arthropoda</taxon>
        <taxon>Chelicerata</taxon>
        <taxon>Arachnida</taxon>
        <taxon>Araneae</taxon>
        <taxon>Araneomorphae</taxon>
        <taxon>Entelegynae</taxon>
        <taxon>Araneoidea</taxon>
        <taxon>Araneidae</taxon>
        <taxon>Caerostris</taxon>
    </lineage>
</organism>
<dbReference type="EMBL" id="BPLR01002177">
    <property type="protein sequence ID" value="GIX70982.1"/>
    <property type="molecule type" value="Genomic_DNA"/>
</dbReference>
<evidence type="ECO:0000313" key="3">
    <source>
        <dbReference type="Proteomes" id="UP001054945"/>
    </source>
</evidence>
<evidence type="ECO:0000313" key="2">
    <source>
        <dbReference type="EMBL" id="GIX70982.1"/>
    </source>
</evidence>